<dbReference type="Gene3D" id="1.10.555.10">
    <property type="entry name" value="Rho GTPase activation protein"/>
    <property type="match status" value="1"/>
</dbReference>
<organism evidence="3 4">
    <name type="scientific">Trichomonas vaginalis (strain ATCC PRA-98 / G3)</name>
    <dbReference type="NCBI Taxonomy" id="412133"/>
    <lineage>
        <taxon>Eukaryota</taxon>
        <taxon>Metamonada</taxon>
        <taxon>Parabasalia</taxon>
        <taxon>Trichomonadida</taxon>
        <taxon>Trichomonadidae</taxon>
        <taxon>Trichomonas</taxon>
    </lineage>
</organism>
<dbReference type="SUPFAM" id="SSF48350">
    <property type="entry name" value="GTPase activation domain, GAP"/>
    <property type="match status" value="1"/>
</dbReference>
<dbReference type="STRING" id="5722.A2EBL1"/>
<name>A2EBL1_TRIV3</name>
<dbReference type="PANTHER" id="PTHR45808">
    <property type="entry name" value="RHO GTPASE-ACTIVATING PROTEIN 68F"/>
    <property type="match status" value="1"/>
</dbReference>
<dbReference type="InterPro" id="IPR008936">
    <property type="entry name" value="Rho_GTPase_activation_prot"/>
</dbReference>
<dbReference type="EMBL" id="DS113347">
    <property type="protein sequence ID" value="EAY09928.1"/>
    <property type="molecule type" value="Genomic_DNA"/>
</dbReference>
<proteinExistence type="predicted"/>
<dbReference type="VEuPathDB" id="TrichDB:TVAG_482020"/>
<dbReference type="InterPro" id="IPR000198">
    <property type="entry name" value="RhoGAP_dom"/>
</dbReference>
<dbReference type="PANTHER" id="PTHR45808:SF2">
    <property type="entry name" value="RHO GTPASE-ACTIVATING PROTEIN 68F"/>
    <property type="match status" value="1"/>
</dbReference>
<reference evidence="3" key="2">
    <citation type="journal article" date="2007" name="Science">
        <title>Draft genome sequence of the sexually transmitted pathogen Trichomonas vaginalis.</title>
        <authorList>
            <person name="Carlton J.M."/>
            <person name="Hirt R.P."/>
            <person name="Silva J.C."/>
            <person name="Delcher A.L."/>
            <person name="Schatz M."/>
            <person name="Zhao Q."/>
            <person name="Wortman J.R."/>
            <person name="Bidwell S.L."/>
            <person name="Alsmark U.C.M."/>
            <person name="Besteiro S."/>
            <person name="Sicheritz-Ponten T."/>
            <person name="Noel C.J."/>
            <person name="Dacks J.B."/>
            <person name="Foster P.G."/>
            <person name="Simillion C."/>
            <person name="Van de Peer Y."/>
            <person name="Miranda-Saavedra D."/>
            <person name="Barton G.J."/>
            <person name="Westrop G.D."/>
            <person name="Mueller S."/>
            <person name="Dessi D."/>
            <person name="Fiori P.L."/>
            <person name="Ren Q."/>
            <person name="Paulsen I."/>
            <person name="Zhang H."/>
            <person name="Bastida-Corcuera F.D."/>
            <person name="Simoes-Barbosa A."/>
            <person name="Brown M.T."/>
            <person name="Hayes R.D."/>
            <person name="Mukherjee M."/>
            <person name="Okumura C.Y."/>
            <person name="Schneider R."/>
            <person name="Smith A.J."/>
            <person name="Vanacova S."/>
            <person name="Villalvazo M."/>
            <person name="Haas B.J."/>
            <person name="Pertea M."/>
            <person name="Feldblyum T.V."/>
            <person name="Utterback T.R."/>
            <person name="Shu C.L."/>
            <person name="Osoegawa K."/>
            <person name="de Jong P.J."/>
            <person name="Hrdy I."/>
            <person name="Horvathova L."/>
            <person name="Zubacova Z."/>
            <person name="Dolezal P."/>
            <person name="Malik S.B."/>
            <person name="Logsdon J.M. Jr."/>
            <person name="Henze K."/>
            <person name="Gupta A."/>
            <person name="Wang C.C."/>
            <person name="Dunne R.L."/>
            <person name="Upcroft J.A."/>
            <person name="Upcroft P."/>
            <person name="White O."/>
            <person name="Salzberg S.L."/>
            <person name="Tang P."/>
            <person name="Chiu C.-H."/>
            <person name="Lee Y.-S."/>
            <person name="Embley T.M."/>
            <person name="Coombs G.H."/>
            <person name="Mottram J.C."/>
            <person name="Tachezy J."/>
            <person name="Fraser-Liggett C.M."/>
            <person name="Johnson P.J."/>
        </authorList>
    </citation>
    <scope>NUCLEOTIDE SEQUENCE [LARGE SCALE GENOMIC DNA]</scope>
    <source>
        <strain evidence="3">G3</strain>
    </source>
</reference>
<evidence type="ECO:0000313" key="4">
    <source>
        <dbReference type="Proteomes" id="UP000001542"/>
    </source>
</evidence>
<dbReference type="FunCoup" id="A2EBL1">
    <property type="interactions" value="366"/>
</dbReference>
<gene>
    <name evidence="3" type="ORF">TVAG_482020</name>
</gene>
<dbReference type="RefSeq" id="XP_001322151.1">
    <property type="nucleotide sequence ID" value="XM_001322116.1"/>
</dbReference>
<dbReference type="AlphaFoldDB" id="A2EBL1"/>
<dbReference type="GO" id="GO:0005737">
    <property type="term" value="C:cytoplasm"/>
    <property type="evidence" value="ECO:0000318"/>
    <property type="project" value="GO_Central"/>
</dbReference>
<feature type="domain" description="Rho-GAP" evidence="2">
    <location>
        <begin position="2"/>
        <end position="201"/>
    </location>
</feature>
<dbReference type="VEuPathDB" id="TrichDB:TVAGG3_0588380"/>
<accession>A2EBL1</accession>
<dbReference type="Proteomes" id="UP000001542">
    <property type="component" value="Unassembled WGS sequence"/>
</dbReference>
<dbReference type="KEGG" id="tva:4767859"/>
<dbReference type="CDD" id="cd00159">
    <property type="entry name" value="RhoGAP"/>
    <property type="match status" value="1"/>
</dbReference>
<dbReference type="GO" id="GO:0007264">
    <property type="term" value="P:small GTPase-mediated signal transduction"/>
    <property type="evidence" value="ECO:0000318"/>
    <property type="project" value="GO_Central"/>
</dbReference>
<feature type="region of interest" description="Disordered" evidence="1">
    <location>
        <begin position="331"/>
        <end position="363"/>
    </location>
</feature>
<dbReference type="OrthoDB" id="3196451at2759"/>
<reference evidence="3" key="1">
    <citation type="submission" date="2006-10" db="EMBL/GenBank/DDBJ databases">
        <authorList>
            <person name="Amadeo P."/>
            <person name="Zhao Q."/>
            <person name="Wortman J."/>
            <person name="Fraser-Liggett C."/>
            <person name="Carlton J."/>
        </authorList>
    </citation>
    <scope>NUCLEOTIDE SEQUENCE</scope>
    <source>
        <strain evidence="3">G3</strain>
    </source>
</reference>
<sequence length="402" mass="45943">MSEVEVFKAHFWQQPPEAYQGKIPFIVSDLIAVLKQLGAERVEGVFRLNGSDRQIKELIEVIDNGRIQDWTPYSNVHTIATTLKRYFRAMATIDPIIPFRLYNSIIEIARIQQTPKVISELKNLLKKLDPGRYHTLCFLIKYLNEVSKHDDENQMPAKNIAVCFGPNLISSDRPDSPDALNQSVLVVHVLEDMIIHFEEIFEGIENIDRYNCDPEDILALMVPPLKWSHVVNLMSRNKERMKFKCIQYVPQANMQMSIVNRPKRPPPPILSEQHDNVYSSRSGYAEFYGDAVGAQDLKFFIDCLKKSGNSSIINMLKNIAVSQTEFKIAKPPEKPKKQEATSLAAVPRRSQTVKISSQATDDDIVKPKLTDDEVYVPPPEQNVYRKATLAGRRRPTVRILQD</sequence>
<dbReference type="PROSITE" id="PS50238">
    <property type="entry name" value="RHOGAP"/>
    <property type="match status" value="1"/>
</dbReference>
<evidence type="ECO:0000256" key="1">
    <source>
        <dbReference type="SAM" id="MobiDB-lite"/>
    </source>
</evidence>
<evidence type="ECO:0000313" key="3">
    <source>
        <dbReference type="EMBL" id="EAY09928.1"/>
    </source>
</evidence>
<dbReference type="InParanoid" id="A2EBL1"/>
<feature type="compositionally biased region" description="Polar residues" evidence="1">
    <location>
        <begin position="349"/>
        <end position="359"/>
    </location>
</feature>
<dbReference type="GO" id="GO:0005096">
    <property type="term" value="F:GTPase activator activity"/>
    <property type="evidence" value="ECO:0000318"/>
    <property type="project" value="GO_Central"/>
</dbReference>
<dbReference type="SMART" id="SM00324">
    <property type="entry name" value="RhoGAP"/>
    <property type="match status" value="1"/>
</dbReference>
<protein>
    <submittedName>
        <fullName evidence="3">RhoGAP domain containing protein</fullName>
    </submittedName>
</protein>
<evidence type="ECO:0000259" key="2">
    <source>
        <dbReference type="PROSITE" id="PS50238"/>
    </source>
</evidence>
<dbReference type="eggNOG" id="KOG1453">
    <property type="taxonomic scope" value="Eukaryota"/>
</dbReference>
<keyword evidence="4" id="KW-1185">Reference proteome</keyword>
<dbReference type="Pfam" id="PF00620">
    <property type="entry name" value="RhoGAP"/>
    <property type="match status" value="1"/>
</dbReference>
<dbReference type="SMR" id="A2EBL1"/>